<dbReference type="PROSITE" id="PS51257">
    <property type="entry name" value="PROKAR_LIPOPROTEIN"/>
    <property type="match status" value="1"/>
</dbReference>
<dbReference type="EMBL" id="CP042433">
    <property type="protein sequence ID" value="QEC56159.1"/>
    <property type="molecule type" value="Genomic_DNA"/>
</dbReference>
<gene>
    <name evidence="2" type="ORF">FSB75_09735</name>
</gene>
<keyword evidence="3" id="KW-1185">Reference proteome</keyword>
<evidence type="ECO:0008006" key="4">
    <source>
        <dbReference type="Google" id="ProtNLM"/>
    </source>
</evidence>
<evidence type="ECO:0000256" key="1">
    <source>
        <dbReference type="SAM" id="SignalP"/>
    </source>
</evidence>
<accession>A0A5B8UJ32</accession>
<dbReference type="KEGG" id="fgg:FSB75_09735"/>
<feature type="signal peptide" evidence="1">
    <location>
        <begin position="1"/>
        <end position="24"/>
    </location>
</feature>
<dbReference type="Proteomes" id="UP000321204">
    <property type="component" value="Chromosome"/>
</dbReference>
<dbReference type="AlphaFoldDB" id="A0A5B8UJ32"/>
<organism evidence="2 3">
    <name type="scientific">Flavisolibacter ginsenosidimutans</name>
    <dbReference type="NCBI Taxonomy" id="661481"/>
    <lineage>
        <taxon>Bacteria</taxon>
        <taxon>Pseudomonadati</taxon>
        <taxon>Bacteroidota</taxon>
        <taxon>Chitinophagia</taxon>
        <taxon>Chitinophagales</taxon>
        <taxon>Chitinophagaceae</taxon>
        <taxon>Flavisolibacter</taxon>
    </lineage>
</organism>
<protein>
    <recommendedName>
        <fullName evidence="4">Lipocalin-like domain-containing protein</fullName>
    </recommendedName>
</protein>
<feature type="chain" id="PRO_5023059384" description="Lipocalin-like domain-containing protein" evidence="1">
    <location>
        <begin position="25"/>
        <end position="159"/>
    </location>
</feature>
<keyword evidence="1" id="KW-0732">Signal</keyword>
<sequence length="159" mass="16956">MKTLLNTAVFFSAFFLLFSASSCSKQNSDTTPPQTTPTQNATTAFSLSGKWIVSAYAQKTEDKTASFSGYVFTFSTTGINSGIVVAEKDNNSVSGTWSHQPAVTYYGSSSTESVTLNFGSSSALLKLNKIWNVTASTNSRLALANPEVAEGENLVFSTQ</sequence>
<evidence type="ECO:0000313" key="3">
    <source>
        <dbReference type="Proteomes" id="UP000321204"/>
    </source>
</evidence>
<name>A0A5B8UJ32_9BACT</name>
<dbReference type="RefSeq" id="WP_146786299.1">
    <property type="nucleotide sequence ID" value="NZ_BAABIO010000001.1"/>
</dbReference>
<reference evidence="2 3" key="1">
    <citation type="journal article" date="2015" name="Int. J. Syst. Evol. Microbiol.">
        <title>Flavisolibacter ginsenosidimutans sp. nov., with ginsenoside-converting activity isolated from soil used for cultivating ginseng.</title>
        <authorList>
            <person name="Zhao Y."/>
            <person name="Liu Q."/>
            <person name="Kang M.S."/>
            <person name="Jin F."/>
            <person name="Yu H."/>
            <person name="Im W.T."/>
        </authorList>
    </citation>
    <scope>NUCLEOTIDE SEQUENCE [LARGE SCALE GENOMIC DNA]</scope>
    <source>
        <strain evidence="2 3">Gsoil 636</strain>
    </source>
</reference>
<evidence type="ECO:0000313" key="2">
    <source>
        <dbReference type="EMBL" id="QEC56159.1"/>
    </source>
</evidence>
<dbReference type="OrthoDB" id="826659at2"/>
<proteinExistence type="predicted"/>